<gene>
    <name evidence="2" type="ORF">NCTC11157_00328</name>
</gene>
<evidence type="ECO:0000313" key="2">
    <source>
        <dbReference type="EMBL" id="SUB84623.1"/>
    </source>
</evidence>
<evidence type="ECO:0000313" key="3">
    <source>
        <dbReference type="Proteomes" id="UP000254072"/>
    </source>
</evidence>
<protein>
    <recommendedName>
        <fullName evidence="1">ScoMcrA-like DNA sulfur-binding domain-containing protein</fullName>
    </recommendedName>
</protein>
<proteinExistence type="predicted"/>
<sequence>MYSRLKIEYYKNLLRTMRVSRVNGKNNYAKPILMLSILQGINNGSIIDNRIVLTESLINTYEAFFKEYCQQSITSPIYPFYYLKGDGFYHLVGSYSRKNPSAKYLRENVEYAKLDDDLWQLLQNEEARNEIKETIINYFINPNKE</sequence>
<feature type="domain" description="ScoMcrA-like DNA sulfur-binding" evidence="1">
    <location>
        <begin position="13"/>
        <end position="142"/>
    </location>
</feature>
<dbReference type="OrthoDB" id="67788at2"/>
<dbReference type="AlphaFoldDB" id="A0A379DVU9"/>
<dbReference type="InterPro" id="IPR058813">
    <property type="entry name" value="DNA-SBD_ScoMcrA"/>
</dbReference>
<reference evidence="2 3" key="1">
    <citation type="submission" date="2018-06" db="EMBL/GenBank/DDBJ databases">
        <authorList>
            <consortium name="Pathogen Informatics"/>
            <person name="Doyle S."/>
        </authorList>
    </citation>
    <scope>NUCLEOTIDE SEQUENCE [LARGE SCALE GENOMIC DNA]</scope>
    <source>
        <strain evidence="2 3">NCTC11157</strain>
    </source>
</reference>
<evidence type="ECO:0000259" key="1">
    <source>
        <dbReference type="Pfam" id="PF26340"/>
    </source>
</evidence>
<name>A0A379DVU9_9BACT</name>
<dbReference type="Proteomes" id="UP000254072">
    <property type="component" value="Unassembled WGS sequence"/>
</dbReference>
<organism evidence="2 3">
    <name type="scientific">Prevotella disiens</name>
    <dbReference type="NCBI Taxonomy" id="28130"/>
    <lineage>
        <taxon>Bacteria</taxon>
        <taxon>Pseudomonadati</taxon>
        <taxon>Bacteroidota</taxon>
        <taxon>Bacteroidia</taxon>
        <taxon>Bacteroidales</taxon>
        <taxon>Prevotellaceae</taxon>
        <taxon>Prevotella</taxon>
    </lineage>
</organism>
<dbReference type="EMBL" id="UGTL01000001">
    <property type="protein sequence ID" value="SUB84623.1"/>
    <property type="molecule type" value="Genomic_DNA"/>
</dbReference>
<accession>A0A379DVU9</accession>
<dbReference type="Pfam" id="PF26340">
    <property type="entry name" value="DNA-SBD_ScoMcrA"/>
    <property type="match status" value="1"/>
</dbReference>